<reference evidence="2" key="1">
    <citation type="submission" date="2023-07" db="EMBL/GenBank/DDBJ databases">
        <title>Whole genome sequence analysis of rice epiphytic Sphingomonas sanguinis OsEp_Plm_15B2.</title>
        <authorList>
            <person name="Sahu K.P."/>
            <person name="Asharani P."/>
            <person name="Reddy B."/>
            <person name="Kumar A."/>
        </authorList>
    </citation>
    <scope>NUCLEOTIDE SEQUENCE [LARGE SCALE GENOMIC DNA]</scope>
    <source>
        <strain evidence="2">OsEp_Plm_15B2</strain>
    </source>
</reference>
<proteinExistence type="predicted"/>
<dbReference type="Proteomes" id="UP001292182">
    <property type="component" value="Unassembled WGS sequence"/>
</dbReference>
<protein>
    <submittedName>
        <fullName evidence="1">Ferritin-like domain-containing protein</fullName>
    </submittedName>
</protein>
<dbReference type="EMBL" id="JAOBTW010000013">
    <property type="protein sequence ID" value="MDZ7282892.1"/>
    <property type="molecule type" value="Genomic_DNA"/>
</dbReference>
<dbReference type="InterPro" id="IPR052965">
    <property type="entry name" value="Pigment-catalase-like"/>
</dbReference>
<name>A0ABU5LSL1_9SPHN</name>
<gene>
    <name evidence="1" type="ORF">N4G62_12720</name>
</gene>
<dbReference type="RefSeq" id="WP_219019421.1">
    <property type="nucleotide sequence ID" value="NZ_CP079203.1"/>
</dbReference>
<accession>A0ABU5LSL1</accession>
<organism evidence="1 2">
    <name type="scientific">Sphingomonas sanguinis</name>
    <dbReference type="NCBI Taxonomy" id="33051"/>
    <lineage>
        <taxon>Bacteria</taxon>
        <taxon>Pseudomonadati</taxon>
        <taxon>Pseudomonadota</taxon>
        <taxon>Alphaproteobacteria</taxon>
        <taxon>Sphingomonadales</taxon>
        <taxon>Sphingomonadaceae</taxon>
        <taxon>Sphingomonas</taxon>
    </lineage>
</organism>
<comment type="caution">
    <text evidence="1">The sequence shown here is derived from an EMBL/GenBank/DDBJ whole genome shotgun (WGS) entry which is preliminary data.</text>
</comment>
<evidence type="ECO:0000313" key="1">
    <source>
        <dbReference type="EMBL" id="MDZ7282892.1"/>
    </source>
</evidence>
<evidence type="ECO:0000313" key="2">
    <source>
        <dbReference type="Proteomes" id="UP001292182"/>
    </source>
</evidence>
<sequence length="331" mass="34142">MIEGGAPTRRRFLRLVGGASAVAGGLSFLSACKSDGIVDATSVPVPAASSASAVVPPAYTPTDADRMNFALQLHYFLAGYLHRGIDGGSLPANLATGTGKAGTVSGGRQVSLSTQTLEALREVSSQFDARIALLRQTLGPAATAQPAINIAGGQGSAFAATAQRASDTAPAVAFDPWASETDYILGLTGLSLLNTQATNDLAWYMGASYKPMMAALVCGVAGDDAIVRNILYVAANVFRQNPVAGQKSIFERADTMARGRDQFDGPKDNDQGIGGNDWSNVSVVGWGEIPTRKTPEMTMGILYTSAASVSSGGFFPAGLNGTIHISGANTY</sequence>
<dbReference type="PANTHER" id="PTHR31694:SF26">
    <property type="entry name" value="OS05G0151100 PROTEIN"/>
    <property type="match status" value="1"/>
</dbReference>
<dbReference type="Pfam" id="PF13668">
    <property type="entry name" value="Ferritin_2"/>
    <property type="match status" value="1"/>
</dbReference>
<dbReference type="PANTHER" id="PTHR31694">
    <property type="entry name" value="DESICCATION-LIKE PROTEIN"/>
    <property type="match status" value="1"/>
</dbReference>
<keyword evidence="2" id="KW-1185">Reference proteome</keyword>